<keyword evidence="2" id="KW-0805">Transcription regulation</keyword>
<evidence type="ECO:0000259" key="5">
    <source>
        <dbReference type="PROSITE" id="PS50931"/>
    </source>
</evidence>
<proteinExistence type="inferred from homology"/>
<evidence type="ECO:0000256" key="2">
    <source>
        <dbReference type="ARBA" id="ARBA00023015"/>
    </source>
</evidence>
<dbReference type="InterPro" id="IPR000847">
    <property type="entry name" value="LysR_HTH_N"/>
</dbReference>
<evidence type="ECO:0000256" key="3">
    <source>
        <dbReference type="ARBA" id="ARBA00023125"/>
    </source>
</evidence>
<dbReference type="SUPFAM" id="SSF53850">
    <property type="entry name" value="Periplasmic binding protein-like II"/>
    <property type="match status" value="1"/>
</dbReference>
<dbReference type="PANTHER" id="PTHR30126:SF97">
    <property type="entry name" value="HTH-TYPE TRANSCRIPTIONAL REGULATOR ABGR"/>
    <property type="match status" value="1"/>
</dbReference>
<keyword evidence="4" id="KW-0804">Transcription</keyword>
<evidence type="ECO:0000313" key="7">
    <source>
        <dbReference type="Proteomes" id="UP001165395"/>
    </source>
</evidence>
<dbReference type="RefSeq" id="WP_227177480.1">
    <property type="nucleotide sequence ID" value="NZ_JAJBZT010000001.1"/>
</dbReference>
<dbReference type="SUPFAM" id="SSF46785">
    <property type="entry name" value="Winged helix' DNA-binding domain"/>
    <property type="match status" value="1"/>
</dbReference>
<dbReference type="Proteomes" id="UP001165395">
    <property type="component" value="Unassembled WGS sequence"/>
</dbReference>
<dbReference type="InterPro" id="IPR005119">
    <property type="entry name" value="LysR_subst-bd"/>
</dbReference>
<evidence type="ECO:0000256" key="1">
    <source>
        <dbReference type="ARBA" id="ARBA00009437"/>
    </source>
</evidence>
<comment type="caution">
    <text evidence="6">The sequence shown here is derived from an EMBL/GenBank/DDBJ whole genome shotgun (WGS) entry which is preliminary data.</text>
</comment>
<protein>
    <submittedName>
        <fullName evidence="6">LysR family transcriptional regulator</fullName>
    </submittedName>
</protein>
<sequence length="302" mass="32591">MTISIDDLTLLQEVASAGSFSKAAAKLGCSQPQISVRIGLLETYFGAVLFERHRRGVKATPACMMLLPHVTKALAQINDGKLAVQGAPTTPRITIGSLPSLAHTMFSPLLAALADAPIEIACTTGDTSELLKELLDDTVQVGFVLDAPAVAGLQLEMLWKSPIICVVAASHPLANSKNLKLADIVGYRLAPQDWDDECDTLIASIYRLRTVAMPLHKVAPASAARALVMEQGFVSFMPEITVIRELNAGTLVRLNVTDLPKWYWEIMMAYRPGKLQSPAKAMLLEAARTLARTLRPANSHAN</sequence>
<keyword evidence="7" id="KW-1185">Reference proteome</keyword>
<feature type="domain" description="HTH lysR-type" evidence="5">
    <location>
        <begin position="3"/>
        <end position="60"/>
    </location>
</feature>
<dbReference type="CDD" id="cd05466">
    <property type="entry name" value="PBP2_LTTR_substrate"/>
    <property type="match status" value="1"/>
</dbReference>
<keyword evidence="3" id="KW-0238">DNA-binding</keyword>
<dbReference type="PANTHER" id="PTHR30126">
    <property type="entry name" value="HTH-TYPE TRANSCRIPTIONAL REGULATOR"/>
    <property type="match status" value="1"/>
</dbReference>
<gene>
    <name evidence="6" type="ORF">LIN78_00675</name>
</gene>
<reference evidence="6" key="1">
    <citation type="submission" date="2021-10" db="EMBL/GenBank/DDBJ databases">
        <title>The complete genome sequence of Leeia sp. TBRC 13508.</title>
        <authorList>
            <person name="Charoenyingcharoen P."/>
            <person name="Yukphan P."/>
        </authorList>
    </citation>
    <scope>NUCLEOTIDE SEQUENCE</scope>
    <source>
        <strain evidence="6">TBRC 13508</strain>
    </source>
</reference>
<evidence type="ECO:0000256" key="4">
    <source>
        <dbReference type="ARBA" id="ARBA00023163"/>
    </source>
</evidence>
<accession>A0ABS8D1J9</accession>
<dbReference type="Pfam" id="PF00126">
    <property type="entry name" value="HTH_1"/>
    <property type="match status" value="1"/>
</dbReference>
<dbReference type="InterPro" id="IPR036388">
    <property type="entry name" value="WH-like_DNA-bd_sf"/>
</dbReference>
<dbReference type="Pfam" id="PF03466">
    <property type="entry name" value="LysR_substrate"/>
    <property type="match status" value="1"/>
</dbReference>
<comment type="similarity">
    <text evidence="1">Belongs to the LysR transcriptional regulatory family.</text>
</comment>
<dbReference type="Gene3D" id="3.40.190.10">
    <property type="entry name" value="Periplasmic binding protein-like II"/>
    <property type="match status" value="2"/>
</dbReference>
<name>A0ABS8D1J9_9NEIS</name>
<dbReference type="InterPro" id="IPR036390">
    <property type="entry name" value="WH_DNA-bd_sf"/>
</dbReference>
<dbReference type="PRINTS" id="PR00039">
    <property type="entry name" value="HTHLYSR"/>
</dbReference>
<dbReference type="EMBL" id="JAJBZT010000001">
    <property type="protein sequence ID" value="MCB6182070.1"/>
    <property type="molecule type" value="Genomic_DNA"/>
</dbReference>
<dbReference type="Gene3D" id="1.10.10.10">
    <property type="entry name" value="Winged helix-like DNA-binding domain superfamily/Winged helix DNA-binding domain"/>
    <property type="match status" value="1"/>
</dbReference>
<evidence type="ECO:0000313" key="6">
    <source>
        <dbReference type="EMBL" id="MCB6182070.1"/>
    </source>
</evidence>
<organism evidence="6 7">
    <name type="scientific">Leeia speluncae</name>
    <dbReference type="NCBI Taxonomy" id="2884804"/>
    <lineage>
        <taxon>Bacteria</taxon>
        <taxon>Pseudomonadati</taxon>
        <taxon>Pseudomonadota</taxon>
        <taxon>Betaproteobacteria</taxon>
        <taxon>Neisseriales</taxon>
        <taxon>Leeiaceae</taxon>
        <taxon>Leeia</taxon>
    </lineage>
</organism>
<dbReference type="PROSITE" id="PS50931">
    <property type="entry name" value="HTH_LYSR"/>
    <property type="match status" value="1"/>
</dbReference>